<evidence type="ECO:0000313" key="7">
    <source>
        <dbReference type="Proteomes" id="UP000193380"/>
    </source>
</evidence>
<organism evidence="6 7">
    <name type="scientific">Oncorhynchus mykiss</name>
    <name type="common">Rainbow trout</name>
    <name type="synonym">Salmo gairdneri</name>
    <dbReference type="NCBI Taxonomy" id="8022"/>
    <lineage>
        <taxon>Eukaryota</taxon>
        <taxon>Metazoa</taxon>
        <taxon>Chordata</taxon>
        <taxon>Craniata</taxon>
        <taxon>Vertebrata</taxon>
        <taxon>Euteleostomi</taxon>
        <taxon>Actinopterygii</taxon>
        <taxon>Neopterygii</taxon>
        <taxon>Teleostei</taxon>
        <taxon>Protacanthopterygii</taxon>
        <taxon>Salmoniformes</taxon>
        <taxon>Salmonidae</taxon>
        <taxon>Salmoninae</taxon>
        <taxon>Oncorhynchus</taxon>
    </lineage>
</organism>
<comment type="function">
    <text evidence="4">Chaperone that specifically binds and folds nascent G alpha proteins prior to G protein heterotrimer formation. Also acts as a guanine nucleotide exchange factor (GEF) for G alpha proteins by stimulating exchange of bound GDP for free GTP.</text>
</comment>
<evidence type="ECO:0000256" key="1">
    <source>
        <dbReference type="ARBA" id="ARBA00009049"/>
    </source>
</evidence>
<dbReference type="GO" id="GO:0005737">
    <property type="term" value="C:cytoplasm"/>
    <property type="evidence" value="ECO:0007669"/>
    <property type="project" value="UniProtKB-SubCell"/>
</dbReference>
<dbReference type="Proteomes" id="UP000193380">
    <property type="component" value="Chromosome 4"/>
</dbReference>
<protein>
    <recommendedName>
        <fullName evidence="4">Synembryn</fullName>
    </recommendedName>
    <alternativeName>
        <fullName evidence="4">Protein Ric-8</fullName>
    </alternativeName>
</protein>
<dbReference type="PANTHER" id="PTHR12425:SF3">
    <property type="entry name" value="SYNEMBRYN"/>
    <property type="match status" value="1"/>
</dbReference>
<feature type="transmembrane region" description="Helical" evidence="5">
    <location>
        <begin position="12"/>
        <end position="32"/>
    </location>
</feature>
<dbReference type="PANTHER" id="PTHR12425">
    <property type="entry name" value="SYNEMBRYN"/>
    <property type="match status" value="1"/>
</dbReference>
<name>A0A060X4N3_ONCMY</name>
<comment type="similarity">
    <text evidence="1 4">Belongs to the synembryn family.</text>
</comment>
<evidence type="ECO:0000256" key="3">
    <source>
        <dbReference type="ARBA" id="ARBA00023186"/>
    </source>
</evidence>
<dbReference type="GO" id="GO:0005886">
    <property type="term" value="C:plasma membrane"/>
    <property type="evidence" value="ECO:0007669"/>
    <property type="project" value="TreeGrafter"/>
</dbReference>
<dbReference type="AlphaFoldDB" id="A0A060X4N3"/>
<keyword evidence="4" id="KW-0963">Cytoplasm</keyword>
<keyword evidence="5" id="KW-0812">Transmembrane</keyword>
<reference evidence="6 7" key="1">
    <citation type="journal article" date="2014" name="Nat. Commun.">
        <title>The rainbow trout genome provides novel insights into evolution after whole-genome duplication in vertebrates.</title>
        <authorList>
            <person name="Berthelot C."/>
            <person name="Brunet F."/>
            <person name="Chalopin D."/>
            <person name="Juanchich A."/>
            <person name="Bernard M."/>
            <person name="Noel B."/>
            <person name="Bento P."/>
            <person name="Da Silva C."/>
            <person name="Labadie K."/>
            <person name="Alberti A."/>
            <person name="Aury J.M."/>
            <person name="Louis A."/>
            <person name="Dehais P."/>
            <person name="Bardou P."/>
            <person name="Montfort J."/>
            <person name="Klopp C."/>
            <person name="Cabau C."/>
            <person name="Gaspin C."/>
            <person name="Thorgaard G.H."/>
            <person name="Boussaha M."/>
            <person name="Quillet E."/>
            <person name="Guyomard R."/>
            <person name="Galiana D."/>
            <person name="Bobe J."/>
            <person name="Volff J.N."/>
            <person name="Genet C."/>
            <person name="Wincker P."/>
            <person name="Jaillon O."/>
            <person name="Roest Crollius H."/>
            <person name="Guiguen Y."/>
        </authorList>
    </citation>
    <scope>NUCLEOTIDE SEQUENCE [LARGE SCALE GENOMIC DNA]</scope>
</reference>
<keyword evidence="5" id="KW-0472">Membrane</keyword>
<dbReference type="PaxDb" id="8022-A0A060X4N3"/>
<gene>
    <name evidence="6" type="ORF">GSONMT00046037001</name>
</gene>
<keyword evidence="3" id="KW-0143">Chaperone</keyword>
<dbReference type="Pfam" id="PF10165">
    <property type="entry name" value="Ric8"/>
    <property type="match status" value="1"/>
</dbReference>
<keyword evidence="2 4" id="KW-0344">Guanine-nucleotide releasing factor</keyword>
<dbReference type="GO" id="GO:0007186">
    <property type="term" value="P:G protein-coupled receptor signaling pathway"/>
    <property type="evidence" value="ECO:0007669"/>
    <property type="project" value="TreeGrafter"/>
</dbReference>
<dbReference type="GO" id="GO:0001965">
    <property type="term" value="F:G-protein alpha-subunit binding"/>
    <property type="evidence" value="ECO:0007669"/>
    <property type="project" value="UniProtKB-UniRule"/>
</dbReference>
<comment type="subunit">
    <text evidence="4">Interacts with some GDP-bound G alpha proteins. Does not interact with G-alpha proteins when they are in complex with subunits beta and gamma.</text>
</comment>
<dbReference type="InterPro" id="IPR019318">
    <property type="entry name" value="Gua_nucleotide_exch_fac_Ric8"/>
</dbReference>
<accession>A0A060X4N3</accession>
<evidence type="ECO:0000313" key="6">
    <source>
        <dbReference type="EMBL" id="CDQ72259.1"/>
    </source>
</evidence>
<sequence length="138" mass="16322">MEKNSLRSYRGISMYKGFCCLLFCCLSMYLYLHHSFESNGGHSRCCLNVSFFVAKWKRYGQKLKEKRTPILNLCQKHRETRHYLRQQILPPLRDMALRPEQGATVRGRGHGHQALCCRAPLCALQRERELFCEVLRLW</sequence>
<dbReference type="GO" id="GO:0005085">
    <property type="term" value="F:guanyl-nucleotide exchange factor activity"/>
    <property type="evidence" value="ECO:0007669"/>
    <property type="project" value="UniProtKB-UniRule"/>
</dbReference>
<evidence type="ECO:0000256" key="5">
    <source>
        <dbReference type="SAM" id="Phobius"/>
    </source>
</evidence>
<evidence type="ECO:0000256" key="2">
    <source>
        <dbReference type="ARBA" id="ARBA00022658"/>
    </source>
</evidence>
<dbReference type="STRING" id="8022.A0A060X4N3"/>
<proteinExistence type="inferred from homology"/>
<comment type="subcellular location">
    <subcellularLocation>
        <location evidence="4">Cytoplasm</location>
    </subcellularLocation>
</comment>
<keyword evidence="5" id="KW-1133">Transmembrane helix</keyword>
<dbReference type="EMBL" id="FR904822">
    <property type="protein sequence ID" value="CDQ72259.1"/>
    <property type="molecule type" value="Genomic_DNA"/>
</dbReference>
<evidence type="ECO:0000256" key="4">
    <source>
        <dbReference type="RuleBase" id="RU369048"/>
    </source>
</evidence>